<protein>
    <submittedName>
        <fullName evidence="2">Uncharacterized protein</fullName>
    </submittedName>
</protein>
<gene>
    <name evidence="2" type="ORF">F0357_09745</name>
</gene>
<proteinExistence type="predicted"/>
<evidence type="ECO:0000256" key="1">
    <source>
        <dbReference type="SAM" id="Phobius"/>
    </source>
</evidence>
<reference evidence="2 3" key="1">
    <citation type="submission" date="2019-09" db="EMBL/GenBank/DDBJ databases">
        <title>Segnochrobactrum spirostomi gen. nov., sp. nov., isolated from the ciliate Spirostomum cf. yagiui and description of a novel family, Segnochrobactraceae fam. nov. within the order Rhizobiales of the class Alphaproteobacteria.</title>
        <authorList>
            <person name="Akter S."/>
            <person name="Shazib S.U.A."/>
            <person name="Shin M.K."/>
        </authorList>
    </citation>
    <scope>NUCLEOTIDE SEQUENCE [LARGE SCALE GENOMIC DNA]</scope>
    <source>
        <strain evidence="2 3">Sp-1</strain>
    </source>
</reference>
<dbReference type="RefSeq" id="WP_153480395.1">
    <property type="nucleotide sequence ID" value="NZ_VWNA01000001.1"/>
</dbReference>
<comment type="caution">
    <text evidence="2">The sequence shown here is derived from an EMBL/GenBank/DDBJ whole genome shotgun (WGS) entry which is preliminary data.</text>
</comment>
<feature type="transmembrane region" description="Helical" evidence="1">
    <location>
        <begin position="72"/>
        <end position="93"/>
    </location>
</feature>
<dbReference type="Proteomes" id="UP000332515">
    <property type="component" value="Unassembled WGS sequence"/>
</dbReference>
<sequence>MGTERSEGRPAERSLKERFLSLRAMALRDVSAGTGAVALGAGFADTPCRIDEPGAPALSATADRARRISNRLAAFAGAFAFIGGTAIACPFDADEAAEGDRLESADEATGFIPRSALPFGD</sequence>
<organism evidence="2 3">
    <name type="scientific">Segnochrobactrum spirostomi</name>
    <dbReference type="NCBI Taxonomy" id="2608987"/>
    <lineage>
        <taxon>Bacteria</taxon>
        <taxon>Pseudomonadati</taxon>
        <taxon>Pseudomonadota</taxon>
        <taxon>Alphaproteobacteria</taxon>
        <taxon>Hyphomicrobiales</taxon>
        <taxon>Segnochrobactraceae</taxon>
        <taxon>Segnochrobactrum</taxon>
    </lineage>
</organism>
<evidence type="ECO:0000313" key="2">
    <source>
        <dbReference type="EMBL" id="MQT12924.1"/>
    </source>
</evidence>
<accession>A0A6A7Y1P0</accession>
<name>A0A6A7Y1P0_9HYPH</name>
<keyword evidence="1" id="KW-0472">Membrane</keyword>
<evidence type="ECO:0000313" key="3">
    <source>
        <dbReference type="Proteomes" id="UP000332515"/>
    </source>
</evidence>
<keyword evidence="1" id="KW-1133">Transmembrane helix</keyword>
<keyword evidence="3" id="KW-1185">Reference proteome</keyword>
<dbReference type="EMBL" id="VWNA01000001">
    <property type="protein sequence ID" value="MQT12924.1"/>
    <property type="molecule type" value="Genomic_DNA"/>
</dbReference>
<keyword evidence="1" id="KW-0812">Transmembrane</keyword>
<dbReference type="AlphaFoldDB" id="A0A6A7Y1P0"/>